<reference evidence="2" key="1">
    <citation type="journal article" date="2020" name="mSystems">
        <title>Genome- and Community-Level Interaction Insights into Carbon Utilization and Element Cycling Functions of Hydrothermarchaeota in Hydrothermal Sediment.</title>
        <authorList>
            <person name="Zhou Z."/>
            <person name="Liu Y."/>
            <person name="Xu W."/>
            <person name="Pan J."/>
            <person name="Luo Z.H."/>
            <person name="Li M."/>
        </authorList>
    </citation>
    <scope>NUCLEOTIDE SEQUENCE [LARGE SCALE GENOMIC DNA]</scope>
    <source>
        <strain evidence="2">SpSt-1182</strain>
    </source>
</reference>
<gene>
    <name evidence="2" type="ORF">ENN51_08370</name>
</gene>
<feature type="region of interest" description="Disordered" evidence="1">
    <location>
        <begin position="31"/>
        <end position="52"/>
    </location>
</feature>
<dbReference type="EMBL" id="DSBX01000322">
    <property type="protein sequence ID" value="HDR00279.1"/>
    <property type="molecule type" value="Genomic_DNA"/>
</dbReference>
<sequence length="154" mass="16703">MPPAQSRQERAFAEVEALLAHSSRRYPESLPAFHPERLIPRRPEGDGGTLPAWSDISGAGLDSAVHRLRRVAQDQARAALVSEHLGEMILSPAERERLITRALGILPGSEEELFGELLSEPALAPGRLAEPAALLEACEALGRHYRPASALAYT</sequence>
<comment type="caution">
    <text evidence="2">The sequence shown here is derived from an EMBL/GenBank/DDBJ whole genome shotgun (WGS) entry which is preliminary data.</text>
</comment>
<dbReference type="Proteomes" id="UP000885672">
    <property type="component" value="Unassembled WGS sequence"/>
</dbReference>
<feature type="compositionally biased region" description="Basic and acidic residues" evidence="1">
    <location>
        <begin position="34"/>
        <end position="45"/>
    </location>
</feature>
<feature type="non-terminal residue" evidence="2">
    <location>
        <position position="154"/>
    </location>
</feature>
<dbReference type="AlphaFoldDB" id="A0A7V0T7A4"/>
<proteinExistence type="predicted"/>
<accession>A0A7V0T7A4</accession>
<evidence type="ECO:0000313" key="2">
    <source>
        <dbReference type="EMBL" id="HDR00279.1"/>
    </source>
</evidence>
<organism evidence="2">
    <name type="scientific">candidate division WOR-3 bacterium</name>
    <dbReference type="NCBI Taxonomy" id="2052148"/>
    <lineage>
        <taxon>Bacteria</taxon>
        <taxon>Bacteria division WOR-3</taxon>
    </lineage>
</organism>
<protein>
    <submittedName>
        <fullName evidence="2">Uncharacterized protein</fullName>
    </submittedName>
</protein>
<evidence type="ECO:0000256" key="1">
    <source>
        <dbReference type="SAM" id="MobiDB-lite"/>
    </source>
</evidence>
<name>A0A7V0T7A4_UNCW3</name>